<dbReference type="CDD" id="cd09872">
    <property type="entry name" value="PIN_Sll0205-like"/>
    <property type="match status" value="1"/>
</dbReference>
<proteinExistence type="predicted"/>
<dbReference type="RefSeq" id="WP_368005639.1">
    <property type="nucleotide sequence ID" value="NZ_JAMXFF010000007.1"/>
</dbReference>
<dbReference type="SUPFAM" id="SSF88723">
    <property type="entry name" value="PIN domain-like"/>
    <property type="match status" value="1"/>
</dbReference>
<gene>
    <name evidence="2" type="ORF">NG799_06530</name>
</gene>
<dbReference type="Gene3D" id="3.40.50.1010">
    <property type="entry name" value="5'-nuclease"/>
    <property type="match status" value="1"/>
</dbReference>
<evidence type="ECO:0000259" key="1">
    <source>
        <dbReference type="Pfam" id="PF01850"/>
    </source>
</evidence>
<dbReference type="PANTHER" id="PTHR36173">
    <property type="entry name" value="RIBONUCLEASE VAPC16-RELATED"/>
    <property type="match status" value="1"/>
</dbReference>
<dbReference type="InterPro" id="IPR029060">
    <property type="entry name" value="PIN-like_dom_sf"/>
</dbReference>
<organism evidence="2 3">
    <name type="scientific">Laspinema palackyanum D2a</name>
    <dbReference type="NCBI Taxonomy" id="2953684"/>
    <lineage>
        <taxon>Bacteria</taxon>
        <taxon>Bacillati</taxon>
        <taxon>Cyanobacteriota</taxon>
        <taxon>Cyanophyceae</taxon>
        <taxon>Oscillatoriophycideae</taxon>
        <taxon>Oscillatoriales</taxon>
        <taxon>Laspinemataceae</taxon>
        <taxon>Laspinema</taxon>
        <taxon>Laspinema palackyanum</taxon>
    </lineage>
</organism>
<dbReference type="Proteomes" id="UP001525890">
    <property type="component" value="Unassembled WGS sequence"/>
</dbReference>
<dbReference type="PANTHER" id="PTHR36173:SF2">
    <property type="entry name" value="RIBONUCLEASE VAPC16"/>
    <property type="match status" value="1"/>
</dbReference>
<dbReference type="EMBL" id="JAMXFF010000007">
    <property type="protein sequence ID" value="MCT7965987.1"/>
    <property type="molecule type" value="Genomic_DNA"/>
</dbReference>
<dbReference type="Pfam" id="PF01850">
    <property type="entry name" value="PIN"/>
    <property type="match status" value="1"/>
</dbReference>
<evidence type="ECO:0000313" key="2">
    <source>
        <dbReference type="EMBL" id="MCT7965987.1"/>
    </source>
</evidence>
<comment type="caution">
    <text evidence="2">The sequence shown here is derived from an EMBL/GenBank/DDBJ whole genome shotgun (WGS) entry which is preliminary data.</text>
</comment>
<accession>A0ABT2MND8</accession>
<dbReference type="InterPro" id="IPR041705">
    <property type="entry name" value="PIN_Sll0205"/>
</dbReference>
<dbReference type="InterPro" id="IPR052919">
    <property type="entry name" value="TA_system_RNase"/>
</dbReference>
<protein>
    <submittedName>
        <fullName evidence="2">Type II toxin-antitoxin system VapC family toxin</fullName>
    </submittedName>
</protein>
<reference evidence="2 3" key="1">
    <citation type="journal article" date="2022" name="Front. Microbiol.">
        <title>High genomic differentiation and limited gene flow indicate recent cryptic speciation within the genus Laspinema (cyanobacteria).</title>
        <authorList>
            <person name="Stanojkovic A."/>
            <person name="Skoupy S."/>
            <person name="Skaloud P."/>
            <person name="Dvorak P."/>
        </authorList>
    </citation>
    <scope>NUCLEOTIDE SEQUENCE [LARGE SCALE GENOMIC DNA]</scope>
    <source>
        <strain evidence="2 3">D2a</strain>
    </source>
</reference>
<evidence type="ECO:0000313" key="3">
    <source>
        <dbReference type="Proteomes" id="UP001525890"/>
    </source>
</evidence>
<keyword evidence="3" id="KW-1185">Reference proteome</keyword>
<feature type="domain" description="PIN" evidence="1">
    <location>
        <begin position="3"/>
        <end position="119"/>
    </location>
</feature>
<sequence length="128" mass="14897">MKVLLDTHTFIWWDSQPEQLSSDMVEFLTKPDTEKFVSVISLWEIQIKSQLGKLTLNQPLENIYQSQSQNFISFLGVTPFHIFQVGVLPFHHKDPFDRLLIAQAMTEGLTILTRDKIFDLYGVSLLWI</sequence>
<name>A0ABT2MND8_9CYAN</name>
<dbReference type="InterPro" id="IPR002716">
    <property type="entry name" value="PIN_dom"/>
</dbReference>